<comment type="caution">
    <text evidence="6">The sequence shown here is derived from an EMBL/GenBank/DDBJ whole genome shotgun (WGS) entry which is preliminary data.</text>
</comment>
<dbReference type="Gene3D" id="2.70.98.60">
    <property type="entry name" value="alpha-galactosidase from lactobacil brevis"/>
    <property type="match status" value="1"/>
</dbReference>
<dbReference type="InterPro" id="IPR002252">
    <property type="entry name" value="Glyco_hydro_36"/>
</dbReference>
<keyword evidence="4 6" id="KW-0326">Glycosidase</keyword>
<dbReference type="Pfam" id="PF02065">
    <property type="entry name" value="Melibiase"/>
    <property type="match status" value="1"/>
</dbReference>
<dbReference type="Pfam" id="PF16875">
    <property type="entry name" value="Glyco_hydro_36N"/>
    <property type="match status" value="1"/>
</dbReference>
<keyword evidence="3 6" id="KW-0378">Hydrolase</keyword>
<evidence type="ECO:0000259" key="5">
    <source>
        <dbReference type="Pfam" id="PF16875"/>
    </source>
</evidence>
<gene>
    <name evidence="6" type="ORF">JCM19239_3166</name>
</gene>
<accession>A0ABQ0JR04</accession>
<dbReference type="Proteomes" id="UP000029223">
    <property type="component" value="Unassembled WGS sequence"/>
</dbReference>
<proteinExistence type="predicted"/>
<dbReference type="InterPro" id="IPR050985">
    <property type="entry name" value="Alpha-glycosidase_related"/>
</dbReference>
<dbReference type="CDD" id="cd14791">
    <property type="entry name" value="GH36"/>
    <property type="match status" value="1"/>
</dbReference>
<evidence type="ECO:0000313" key="6">
    <source>
        <dbReference type="EMBL" id="GAL31195.1"/>
    </source>
</evidence>
<evidence type="ECO:0000256" key="1">
    <source>
        <dbReference type="ARBA" id="ARBA00001255"/>
    </source>
</evidence>
<evidence type="ECO:0000313" key="7">
    <source>
        <dbReference type="Proteomes" id="UP000029223"/>
    </source>
</evidence>
<dbReference type="PANTHER" id="PTHR43053:SF3">
    <property type="entry name" value="ALPHA-GALACTOSIDASE C-RELATED"/>
    <property type="match status" value="1"/>
</dbReference>
<dbReference type="SUPFAM" id="SSF51445">
    <property type="entry name" value="(Trans)glycosidases"/>
    <property type="match status" value="1"/>
</dbReference>
<dbReference type="EMBL" id="BBMS01000138">
    <property type="protein sequence ID" value="GAL31195.1"/>
    <property type="molecule type" value="Genomic_DNA"/>
</dbReference>
<evidence type="ECO:0000256" key="4">
    <source>
        <dbReference type="ARBA" id="ARBA00023295"/>
    </source>
</evidence>
<keyword evidence="7" id="KW-1185">Reference proteome</keyword>
<dbReference type="InterPro" id="IPR013785">
    <property type="entry name" value="Aldolase_TIM"/>
</dbReference>
<dbReference type="GO" id="GO:0004557">
    <property type="term" value="F:alpha-galactosidase activity"/>
    <property type="evidence" value="ECO:0007669"/>
    <property type="project" value="UniProtKB-EC"/>
</dbReference>
<dbReference type="PANTHER" id="PTHR43053">
    <property type="entry name" value="GLYCOSIDASE FAMILY 31"/>
    <property type="match status" value="1"/>
</dbReference>
<protein>
    <recommendedName>
        <fullName evidence="2">alpha-galactosidase</fullName>
        <ecNumber evidence="2">3.2.1.22</ecNumber>
    </recommendedName>
</protein>
<dbReference type="Gene3D" id="3.20.20.70">
    <property type="entry name" value="Aldolase class I"/>
    <property type="match status" value="1"/>
</dbReference>
<dbReference type="InterPro" id="IPR017853">
    <property type="entry name" value="GH"/>
</dbReference>
<name>A0ABQ0JR04_9VIBR</name>
<reference evidence="7" key="1">
    <citation type="submission" date="2014-09" db="EMBL/GenBank/DDBJ databases">
        <title>Vibrio variabilis JCM 19239. (C206) whole genome shotgun sequence.</title>
        <authorList>
            <person name="Sawabe T."/>
            <person name="Meirelles P."/>
            <person name="Nakanishi M."/>
            <person name="Sayaka M."/>
            <person name="Hattori M."/>
            <person name="Ohkuma M."/>
        </authorList>
    </citation>
    <scope>NUCLEOTIDE SEQUENCE [LARGE SCALE GENOMIC DNA]</scope>
    <source>
        <strain evidence="7">JCM 19239</strain>
    </source>
</reference>
<dbReference type="EC" id="3.2.1.22" evidence="2"/>
<dbReference type="PRINTS" id="PR00743">
    <property type="entry name" value="GLHYDRLASE36"/>
</dbReference>
<feature type="domain" description="Glycosyl hydrolase family 36 N-terminal" evidence="5">
    <location>
        <begin position="28"/>
        <end position="284"/>
    </location>
</feature>
<dbReference type="InterPro" id="IPR000111">
    <property type="entry name" value="Glyco_hydro_27/36_CS"/>
</dbReference>
<dbReference type="InterPro" id="IPR038417">
    <property type="entry name" value="Alpga-gal_N_sf"/>
</dbReference>
<dbReference type="InterPro" id="IPR031704">
    <property type="entry name" value="Glyco_hydro_36_N"/>
</dbReference>
<comment type="catalytic activity">
    <reaction evidence="1">
        <text>Hydrolysis of terminal, non-reducing alpha-D-galactose residues in alpha-D-galactosides, including galactose oligosaccharides, galactomannans and galactolipids.</text>
        <dbReference type="EC" id="3.2.1.22"/>
    </reaction>
</comment>
<dbReference type="PROSITE" id="PS00512">
    <property type="entry name" value="ALPHA_GALACTOSIDASE"/>
    <property type="match status" value="1"/>
</dbReference>
<evidence type="ECO:0000256" key="3">
    <source>
        <dbReference type="ARBA" id="ARBA00022801"/>
    </source>
</evidence>
<evidence type="ECO:0000256" key="2">
    <source>
        <dbReference type="ARBA" id="ARBA00012755"/>
    </source>
</evidence>
<organism evidence="6 7">
    <name type="scientific">Vibrio variabilis</name>
    <dbReference type="NCBI Taxonomy" id="990271"/>
    <lineage>
        <taxon>Bacteria</taxon>
        <taxon>Pseudomonadati</taxon>
        <taxon>Pseudomonadota</taxon>
        <taxon>Gammaproteobacteria</taxon>
        <taxon>Vibrionales</taxon>
        <taxon>Vibrionaceae</taxon>
        <taxon>Vibrio</taxon>
    </lineage>
</organism>
<sequence>MIFVNSEQLEFHLQTSKTSYIIKANETGHLINLHYGDKMTHRSSFAALDQRYSGKMGSTTDYADVPGQSLDTLKLEVPTLGKGDYRSPLLHIEYADGSRITDLIYSSHQLVDSKPALAGLPSASGEEKGQHLIVTLVDAITQLAVDVHYSVYEASNVITRHLVIRNEDSQSMQIHRALSSCVDFADEGFDLIHLQGKWIKEAQIARQRLNKGIVQIDSKKGVSSANHNPFIAIANKETNEHMGPCYGFGVFYSGNHLSVAEVSPHCLTRVMTGINDFDFQWELKPNSSFTTPEVALTFSATGLNTMSQQLHHFINHHVVPEQWRLVERPIQVNNWEATYFDFDYDKLDAIAQKAQDIGVELFVLDDGWFGKRDDDTTSLGDYFDNPKLQGGIARISQKVKSYGLKFGIWVEPEMVSPDSELFRQHPEWAVAHPLREPSLGRNQLVLDMANPDSRLPIDKLMMYFPERMLIM</sequence>